<reference evidence="1" key="2">
    <citation type="journal article" date="2019" name="Genome Biol. Evol.">
        <title>Day and night: Metabolic profiles and evolutionary relationships of six axenic non-marine cyanobacteria.</title>
        <authorList>
            <person name="Will S.E."/>
            <person name="Henke P."/>
            <person name="Boedeker C."/>
            <person name="Huang S."/>
            <person name="Brinkmann H."/>
            <person name="Rohde M."/>
            <person name="Jarek M."/>
            <person name="Friedl T."/>
            <person name="Seufert S."/>
            <person name="Schumacher M."/>
            <person name="Overmann J."/>
            <person name="Neumann-Schaal M."/>
            <person name="Petersen J."/>
        </authorList>
    </citation>
    <scope>NUCLEOTIDE SEQUENCE [LARGE SCALE GENOMIC DNA]</scope>
    <source>
        <strain evidence="1">PCC 7102</strain>
    </source>
</reference>
<dbReference type="InterPro" id="IPR032466">
    <property type="entry name" value="Metal_Hydrolase"/>
</dbReference>
<dbReference type="PANTHER" id="PTHR43383">
    <property type="entry name" value="NODULIN 6"/>
    <property type="match status" value="1"/>
</dbReference>
<dbReference type="Gene3D" id="3.20.20.140">
    <property type="entry name" value="Metal-dependent hydrolases"/>
    <property type="match status" value="1"/>
</dbReference>
<evidence type="ECO:0000313" key="1">
    <source>
        <dbReference type="EMBL" id="RUS98451.1"/>
    </source>
</evidence>
<dbReference type="SUPFAM" id="SSF51556">
    <property type="entry name" value="Metallo-dependent hydrolases"/>
    <property type="match status" value="1"/>
</dbReference>
<proteinExistence type="predicted"/>
<organism evidence="1 2">
    <name type="scientific">Dulcicalothrix desertica PCC 7102</name>
    <dbReference type="NCBI Taxonomy" id="232991"/>
    <lineage>
        <taxon>Bacteria</taxon>
        <taxon>Bacillati</taxon>
        <taxon>Cyanobacteriota</taxon>
        <taxon>Cyanophyceae</taxon>
        <taxon>Nostocales</taxon>
        <taxon>Calotrichaceae</taxon>
        <taxon>Dulcicalothrix</taxon>
    </lineage>
</organism>
<keyword evidence="2" id="KW-1185">Reference proteome</keyword>
<evidence type="ECO:0000313" key="2">
    <source>
        <dbReference type="Proteomes" id="UP000271624"/>
    </source>
</evidence>
<evidence type="ECO:0008006" key="3">
    <source>
        <dbReference type="Google" id="ProtNLM"/>
    </source>
</evidence>
<sequence>MYDAVVPKSDLGPQVYLDFGSAVPFLSVSGMRETIRQLLELTPTTKLMYASDAHSIPELYYLGAKWGRQLLGEVLSQAVIDSDITVPEAEIIATAILRDNALSLYQSNP</sequence>
<comment type="caution">
    <text evidence="1">The sequence shown here is derived from an EMBL/GenBank/DDBJ whole genome shotgun (WGS) entry which is preliminary data.</text>
</comment>
<reference evidence="1" key="1">
    <citation type="submission" date="2018-12" db="EMBL/GenBank/DDBJ databases">
        <authorList>
            <person name="Will S."/>
            <person name="Neumann-Schaal M."/>
            <person name="Henke P."/>
        </authorList>
    </citation>
    <scope>NUCLEOTIDE SEQUENCE</scope>
    <source>
        <strain evidence="1">PCC 7102</strain>
    </source>
</reference>
<dbReference type="AlphaFoldDB" id="A0A3S1ADJ7"/>
<name>A0A3S1ADJ7_9CYAN</name>
<accession>A0A3S1ADJ7</accession>
<dbReference type="EMBL" id="RSCL01000029">
    <property type="protein sequence ID" value="RUS98451.1"/>
    <property type="molecule type" value="Genomic_DNA"/>
</dbReference>
<dbReference type="Proteomes" id="UP000271624">
    <property type="component" value="Unassembled WGS sequence"/>
</dbReference>
<protein>
    <recommendedName>
        <fullName evidence="3">Amidohydrolase-related domain-containing protein</fullName>
    </recommendedName>
</protein>
<gene>
    <name evidence="1" type="ORF">DSM106972_080800</name>
</gene>
<dbReference type="PANTHER" id="PTHR43383:SF2">
    <property type="entry name" value="AMIDOHYDROLASE 2 FAMILY PROTEIN"/>
    <property type="match status" value="1"/>
</dbReference>